<dbReference type="FunFam" id="1.10.20.10:FF:000015">
    <property type="entry name" value="Transcription initiation factor TFIID subunit 4B"/>
    <property type="match status" value="1"/>
</dbReference>
<dbReference type="PROSITE" id="PS51119">
    <property type="entry name" value="TAFH"/>
    <property type="match status" value="1"/>
</dbReference>
<feature type="region of interest" description="Disordered" evidence="7">
    <location>
        <begin position="619"/>
        <end position="645"/>
    </location>
</feature>
<feature type="non-terminal residue" evidence="9">
    <location>
        <position position="1"/>
    </location>
</feature>
<sequence>GTVLIRSSNGHLMLVSQQSIARTQNQTQNNTSVRPSVPTSTPAVRICAVQNSGTQLVKKIAAAPVKTLSQTTNAVVSTVQTPAVIQPAAATASVTTVTAVKPLSTGTPVKLPVTGPPAQAISQKAVSVKAEGTTVAQTSTSTEMLENVKKCKNFLATLVKLASSGPQAPEMGQNVKNLVQNLLEAKIEPEEFTKKLYIELKSSPQPYLVPFLKKSVLALRQLMPDPQSFIQQCMEQPAPTQEMVSACPSAVPAPSTGVATSAVATTALPAVKPAPAPAAVTAPLVITPVLASTSAAAPLPAVQAVPSPATGTAALGPAASVLTTAVATSGPTAVPPGKPAFTATPSLQSAKPVLVSTVASSATTPLQPLKPVIGTPVGIKISQPGSIVARSVGAQQVVKVKQLVVQQPSGTIVKQVSTLPQPSVLTLQTPAEKKMPLNTLVQTSQFPAGSILKQITLPRNKILSLQASPVQKVKMKENGASFRDEDDLNDVTSMAGVNLSEENACILAANSELIGTVIHSCADEPFLSLEALQSKILNIGKRHDIMELNSDVVNLISHATRERLRGLLEKLTVIARHRVSTHKGSDKYIVCSDTRAQLRFLEKLDHLEKQRKDEEEREMLLRAAKSRSNKEDPEQLRLKQKAKEV</sequence>
<keyword evidence="5" id="KW-0804">Transcription</keyword>
<dbReference type="InterPro" id="IPR007900">
    <property type="entry name" value="TAF4_C"/>
</dbReference>
<evidence type="ECO:0000256" key="1">
    <source>
        <dbReference type="ARBA" id="ARBA00004123"/>
    </source>
</evidence>
<evidence type="ECO:0000256" key="5">
    <source>
        <dbReference type="ARBA" id="ARBA00023163"/>
    </source>
</evidence>
<dbReference type="InterPro" id="IPR045144">
    <property type="entry name" value="TAF4"/>
</dbReference>
<dbReference type="Gene3D" id="1.20.120.1110">
    <property type="entry name" value="TAFH/NHR1 domain"/>
    <property type="match status" value="1"/>
</dbReference>
<dbReference type="GO" id="GO:0006367">
    <property type="term" value="P:transcription initiation at RNA polymerase II promoter"/>
    <property type="evidence" value="ECO:0007669"/>
    <property type="project" value="TreeGrafter"/>
</dbReference>
<dbReference type="SUPFAM" id="SSF47113">
    <property type="entry name" value="Histone-fold"/>
    <property type="match status" value="1"/>
</dbReference>
<dbReference type="Pfam" id="PF07531">
    <property type="entry name" value="TAFH"/>
    <property type="match status" value="1"/>
</dbReference>
<dbReference type="PANTHER" id="PTHR15138">
    <property type="entry name" value="TRANSCRIPTION INITIATION FACTOR TFIID SUBUNIT 4"/>
    <property type="match status" value="1"/>
</dbReference>
<dbReference type="GO" id="GO:0005669">
    <property type="term" value="C:transcription factor TFIID complex"/>
    <property type="evidence" value="ECO:0007669"/>
    <property type="project" value="InterPro"/>
</dbReference>
<dbReference type="Gene3D" id="1.10.20.10">
    <property type="entry name" value="Histone, subunit A"/>
    <property type="match status" value="1"/>
</dbReference>
<protein>
    <submittedName>
        <fullName evidence="9">TAF4B factor</fullName>
    </submittedName>
</protein>
<keyword evidence="10" id="KW-1185">Reference proteome</keyword>
<keyword evidence="6" id="KW-0539">Nucleus</keyword>
<feature type="domain" description="TAFH" evidence="8">
    <location>
        <begin position="145"/>
        <end position="242"/>
    </location>
</feature>
<proteinExistence type="inferred from homology"/>
<keyword evidence="3" id="KW-0597">Phosphoprotein</keyword>
<evidence type="ECO:0000313" key="10">
    <source>
        <dbReference type="Proteomes" id="UP000629713"/>
    </source>
</evidence>
<evidence type="ECO:0000256" key="4">
    <source>
        <dbReference type="ARBA" id="ARBA00023015"/>
    </source>
</evidence>
<dbReference type="SMART" id="SM00549">
    <property type="entry name" value="TAFH"/>
    <property type="match status" value="1"/>
</dbReference>
<gene>
    <name evidence="9" type="primary">Taf4b</name>
    <name evidence="9" type="ORF">PEUTAE_R08263</name>
</gene>
<dbReference type="Pfam" id="PF05236">
    <property type="entry name" value="TAF4"/>
    <property type="match status" value="1"/>
</dbReference>
<dbReference type="InterPro" id="IPR009072">
    <property type="entry name" value="Histone-fold"/>
</dbReference>
<dbReference type="FunFam" id="1.20.120.1110:FF:000002">
    <property type="entry name" value="Transcription initiation factor TFIID subunit 4B"/>
    <property type="match status" value="1"/>
</dbReference>
<evidence type="ECO:0000259" key="8">
    <source>
        <dbReference type="PROSITE" id="PS51119"/>
    </source>
</evidence>
<dbReference type="InterPro" id="IPR003894">
    <property type="entry name" value="TAFH_NHR1"/>
</dbReference>
<dbReference type="InterPro" id="IPR037249">
    <property type="entry name" value="TAFH/NHR1_dom_sf"/>
</dbReference>
<dbReference type="GO" id="GO:0006357">
    <property type="term" value="P:regulation of transcription by RNA polymerase II"/>
    <property type="evidence" value="ECO:0007669"/>
    <property type="project" value="UniProtKB-ARBA"/>
</dbReference>
<dbReference type="EMBL" id="WBNO01009679">
    <property type="protein sequence ID" value="NXQ13340.1"/>
    <property type="molecule type" value="Genomic_DNA"/>
</dbReference>
<comment type="similarity">
    <text evidence="2">Belongs to the TAF4 family.</text>
</comment>
<evidence type="ECO:0000256" key="3">
    <source>
        <dbReference type="ARBA" id="ARBA00022553"/>
    </source>
</evidence>
<accession>A0A852FCI5</accession>
<organism evidence="9 10">
    <name type="scientific">Peucedramus taeniatus</name>
    <name type="common">Olive warbler</name>
    <dbReference type="NCBI Taxonomy" id="135441"/>
    <lineage>
        <taxon>Eukaryota</taxon>
        <taxon>Metazoa</taxon>
        <taxon>Chordata</taxon>
        <taxon>Craniata</taxon>
        <taxon>Vertebrata</taxon>
        <taxon>Euteleostomi</taxon>
        <taxon>Archelosauria</taxon>
        <taxon>Archosauria</taxon>
        <taxon>Dinosauria</taxon>
        <taxon>Saurischia</taxon>
        <taxon>Theropoda</taxon>
        <taxon>Coelurosauria</taxon>
        <taxon>Aves</taxon>
        <taxon>Neognathae</taxon>
        <taxon>Neoaves</taxon>
        <taxon>Telluraves</taxon>
        <taxon>Australaves</taxon>
        <taxon>Passeriformes</taxon>
        <taxon>Passeroidea</taxon>
        <taxon>Fringillidae</taxon>
        <taxon>Peucedraminae</taxon>
        <taxon>Peucedramus</taxon>
    </lineage>
</organism>
<feature type="non-terminal residue" evidence="9">
    <location>
        <position position="645"/>
    </location>
</feature>
<dbReference type="SUPFAM" id="SSF158553">
    <property type="entry name" value="TAFH domain-like"/>
    <property type="match status" value="1"/>
</dbReference>
<dbReference type="AlphaFoldDB" id="A0A852FCI5"/>
<dbReference type="GO" id="GO:0016251">
    <property type="term" value="F:RNA polymerase II general transcription initiation factor activity"/>
    <property type="evidence" value="ECO:0007669"/>
    <property type="project" value="TreeGrafter"/>
</dbReference>
<keyword evidence="4" id="KW-0805">Transcription regulation</keyword>
<dbReference type="PANTHER" id="PTHR15138:SF17">
    <property type="entry name" value="TRANSCRIPTION INITIATION FACTOR TFIID SUBUNIT 4B"/>
    <property type="match status" value="1"/>
</dbReference>
<comment type="subcellular location">
    <subcellularLocation>
        <location evidence="1">Nucleus</location>
    </subcellularLocation>
</comment>
<reference evidence="9" key="1">
    <citation type="submission" date="2019-09" db="EMBL/GenBank/DDBJ databases">
        <title>Bird 10,000 Genomes (B10K) Project - Family phase.</title>
        <authorList>
            <person name="Zhang G."/>
        </authorList>
    </citation>
    <scope>NUCLEOTIDE SEQUENCE</scope>
    <source>
        <strain evidence="9">B10K-DU-002-52</strain>
        <tissue evidence="9">Muscle</tissue>
    </source>
</reference>
<evidence type="ECO:0000313" key="9">
    <source>
        <dbReference type="EMBL" id="NXQ13340.1"/>
    </source>
</evidence>
<evidence type="ECO:0000256" key="6">
    <source>
        <dbReference type="ARBA" id="ARBA00023242"/>
    </source>
</evidence>
<dbReference type="GO" id="GO:0046982">
    <property type="term" value="F:protein heterodimerization activity"/>
    <property type="evidence" value="ECO:0007669"/>
    <property type="project" value="InterPro"/>
</dbReference>
<evidence type="ECO:0000256" key="7">
    <source>
        <dbReference type="SAM" id="MobiDB-lite"/>
    </source>
</evidence>
<feature type="compositionally biased region" description="Basic and acidic residues" evidence="7">
    <location>
        <begin position="628"/>
        <end position="645"/>
    </location>
</feature>
<dbReference type="GO" id="GO:0003677">
    <property type="term" value="F:DNA binding"/>
    <property type="evidence" value="ECO:0007669"/>
    <property type="project" value="TreeGrafter"/>
</dbReference>
<name>A0A852FCI5_PEUTA</name>
<evidence type="ECO:0000256" key="2">
    <source>
        <dbReference type="ARBA" id="ARBA00006178"/>
    </source>
</evidence>
<dbReference type="CDD" id="cd08045">
    <property type="entry name" value="HFD_TAF4"/>
    <property type="match status" value="1"/>
</dbReference>
<dbReference type="Proteomes" id="UP000629713">
    <property type="component" value="Unassembled WGS sequence"/>
</dbReference>
<comment type="caution">
    <text evidence="9">The sequence shown here is derived from an EMBL/GenBank/DDBJ whole genome shotgun (WGS) entry which is preliminary data.</text>
</comment>